<dbReference type="GO" id="GO:0009425">
    <property type="term" value="C:bacterial-type flagellum basal body"/>
    <property type="evidence" value="ECO:0007669"/>
    <property type="project" value="UniProtKB-SubCell"/>
</dbReference>
<proteinExistence type="predicted"/>
<evidence type="ECO:0000313" key="4">
    <source>
        <dbReference type="Proteomes" id="UP000484858"/>
    </source>
</evidence>
<evidence type="ECO:0000256" key="1">
    <source>
        <dbReference type="ARBA" id="ARBA00004117"/>
    </source>
</evidence>
<sequence>MMETVSMRNIDPTSAGGTDLFSLGRDRMNWLQARQQVLAGNIANSDTPDYQAKDVSPFEAAMSEFDITPTVTQPGHIGYNASGTHTIETTSEQSLDGNQVSLDQQMEQVADVNDQQHLAVNVYSKYLSMFQTALGK</sequence>
<organism evidence="3 4">
    <name type="scientific">Gluconobacter oxydans NBRC 3293</name>
    <dbReference type="NCBI Taxonomy" id="1315969"/>
    <lineage>
        <taxon>Bacteria</taxon>
        <taxon>Pseudomonadati</taxon>
        <taxon>Pseudomonadota</taxon>
        <taxon>Alphaproteobacteria</taxon>
        <taxon>Acetobacterales</taxon>
        <taxon>Acetobacteraceae</taxon>
        <taxon>Gluconobacter</taxon>
    </lineage>
</organism>
<comment type="caution">
    <text evidence="3">The sequence shown here is derived from an EMBL/GenBank/DDBJ whole genome shotgun (WGS) entry which is preliminary data.</text>
</comment>
<feature type="domain" description="Flagellar basal body rod protein N-terminal" evidence="2">
    <location>
        <begin position="27"/>
        <end position="51"/>
    </location>
</feature>
<gene>
    <name evidence="3" type="ORF">NBRC3293_1602</name>
</gene>
<protein>
    <submittedName>
        <fullName evidence="3">Flagellar basal-body rod protein FlgB</fullName>
    </submittedName>
</protein>
<keyword evidence="3" id="KW-0966">Cell projection</keyword>
<dbReference type="EMBL" id="BARJ01000009">
    <property type="protein sequence ID" value="GEM17105.1"/>
    <property type="molecule type" value="Genomic_DNA"/>
</dbReference>
<name>A0A829WPM3_GLUOY</name>
<keyword evidence="3" id="KW-0282">Flagellum</keyword>
<evidence type="ECO:0000313" key="3">
    <source>
        <dbReference type="EMBL" id="GEM17105.1"/>
    </source>
</evidence>
<comment type="subcellular location">
    <subcellularLocation>
        <location evidence="1">Bacterial flagellum basal body</location>
    </subcellularLocation>
</comment>
<dbReference type="Pfam" id="PF00460">
    <property type="entry name" value="Flg_bb_rod"/>
    <property type="match status" value="1"/>
</dbReference>
<keyword evidence="3" id="KW-0969">Cilium</keyword>
<reference evidence="3 4" key="1">
    <citation type="submission" date="2013-04" db="EMBL/GenBank/DDBJ databases">
        <title>Gluconobacter oxydans NBRC 3293 whole genome sequence.</title>
        <authorList>
            <person name="Matsutani M."/>
            <person name="Yakushi T."/>
            <person name="Matsushita K."/>
        </authorList>
    </citation>
    <scope>NUCLEOTIDE SEQUENCE [LARGE SCALE GENOMIC DNA]</scope>
    <source>
        <strain evidence="3 4">NBRC 3293</strain>
    </source>
</reference>
<dbReference type="Proteomes" id="UP000484858">
    <property type="component" value="Unassembled WGS sequence"/>
</dbReference>
<evidence type="ECO:0000259" key="2">
    <source>
        <dbReference type="Pfam" id="PF00460"/>
    </source>
</evidence>
<dbReference type="AlphaFoldDB" id="A0A829WPM3"/>
<dbReference type="InterPro" id="IPR001444">
    <property type="entry name" value="Flag_bb_rod_N"/>
</dbReference>
<accession>A0A829WPM3</accession>